<keyword evidence="1" id="KW-0732">Signal</keyword>
<dbReference type="PANTHER" id="PTHR43037:SF1">
    <property type="entry name" value="BLL1128 PROTEIN"/>
    <property type="match status" value="1"/>
</dbReference>
<protein>
    <submittedName>
        <fullName evidence="3">Prolyl oligopeptidase family serine peptidase</fullName>
    </submittedName>
</protein>
<dbReference type="InterPro" id="IPR003140">
    <property type="entry name" value="PLipase/COase/thioEstase"/>
</dbReference>
<dbReference type="InterPro" id="IPR029058">
    <property type="entry name" value="AB_hydrolase_fold"/>
</dbReference>
<dbReference type="PANTHER" id="PTHR43037">
    <property type="entry name" value="UNNAMED PRODUCT-RELATED"/>
    <property type="match status" value="1"/>
</dbReference>
<organism evidence="3 4">
    <name type="scientific">Atlanticothrix silvestris CENA357</name>
    <dbReference type="NCBI Taxonomy" id="1725252"/>
    <lineage>
        <taxon>Bacteria</taxon>
        <taxon>Bacillati</taxon>
        <taxon>Cyanobacteriota</taxon>
        <taxon>Cyanophyceae</taxon>
        <taxon>Nostocales</taxon>
        <taxon>Nodulariaceae</taxon>
        <taxon>Atlanticothrix</taxon>
        <taxon>Atlanticothrix silvestris</taxon>
    </lineage>
</organism>
<evidence type="ECO:0000259" key="2">
    <source>
        <dbReference type="Pfam" id="PF02230"/>
    </source>
</evidence>
<feature type="domain" description="Phospholipase/carboxylesterase/thioesterase" evidence="2">
    <location>
        <begin position="87"/>
        <end position="195"/>
    </location>
</feature>
<dbReference type="SUPFAM" id="SSF53474">
    <property type="entry name" value="alpha/beta-Hydrolases"/>
    <property type="match status" value="1"/>
</dbReference>
<dbReference type="EMBL" id="JAECZB010000003">
    <property type="protein sequence ID" value="MBH8551306.1"/>
    <property type="molecule type" value="Genomic_DNA"/>
</dbReference>
<sequence length="215" mass="24389">MHSRQQQVNCTDTYNYLLFLPDRQKTPEQLIPTIIFLHGAAERGFNLENVKRQGIPQIVEEHPNFPFIVISPQCLPGQYWSVPPLSILLDQAIASYPIDGDRIYLTGLSMGGYGTWRWATTEPQRFAAIAPVCGGDNPLKARNLKNLPVWAFHGAQDHVVPLRESGNMVSVLQACGGNVKFTVYPEADHDSWTQTYNNPELYEWFLQHRRQPTVA</sequence>
<evidence type="ECO:0000313" key="4">
    <source>
        <dbReference type="Proteomes" id="UP000599391"/>
    </source>
</evidence>
<gene>
    <name evidence="3" type="ORF">I8751_02685</name>
</gene>
<proteinExistence type="predicted"/>
<dbReference type="RefSeq" id="WP_214437613.1">
    <property type="nucleotide sequence ID" value="NZ_JAECZB010000003.1"/>
</dbReference>
<dbReference type="InterPro" id="IPR050955">
    <property type="entry name" value="Plant_Biomass_Hydrol_Est"/>
</dbReference>
<name>A0A8J7KYV6_9CYAN</name>
<dbReference type="AlphaFoldDB" id="A0A8J7KYV6"/>
<dbReference type="Pfam" id="PF02230">
    <property type="entry name" value="Abhydrolase_2"/>
    <property type="match status" value="1"/>
</dbReference>
<evidence type="ECO:0000256" key="1">
    <source>
        <dbReference type="ARBA" id="ARBA00022729"/>
    </source>
</evidence>
<dbReference type="GO" id="GO:0016787">
    <property type="term" value="F:hydrolase activity"/>
    <property type="evidence" value="ECO:0007669"/>
    <property type="project" value="InterPro"/>
</dbReference>
<dbReference type="Gene3D" id="3.40.50.1820">
    <property type="entry name" value="alpha/beta hydrolase"/>
    <property type="match status" value="1"/>
</dbReference>
<reference evidence="3 4" key="1">
    <citation type="journal article" date="2021" name="Int. J. Syst. Evol. Microbiol.">
        <title>Amazonocrinis nigriterrae gen. nov., sp. nov., Atlanticothrix silvestris gen. nov., sp. nov. and Dendronalium phyllosphericum gen. nov., sp. nov., nostocacean cyanobacteria from Brazilian environments.</title>
        <authorList>
            <person name="Alvarenga D.O."/>
            <person name="Andreote A.P.D."/>
            <person name="Branco L.H.Z."/>
            <person name="Delbaje E."/>
            <person name="Cruz R.B."/>
            <person name="Varani A.M."/>
            <person name="Fiore M.F."/>
        </authorList>
    </citation>
    <scope>NUCLEOTIDE SEQUENCE [LARGE SCALE GENOMIC DNA]</scope>
    <source>
        <strain evidence="3 4">CENA357</strain>
    </source>
</reference>
<keyword evidence="4" id="KW-1185">Reference proteome</keyword>
<evidence type="ECO:0000313" key="3">
    <source>
        <dbReference type="EMBL" id="MBH8551306.1"/>
    </source>
</evidence>
<dbReference type="Proteomes" id="UP000599391">
    <property type="component" value="Unassembled WGS sequence"/>
</dbReference>
<accession>A0A8J7KYV6</accession>
<comment type="caution">
    <text evidence="3">The sequence shown here is derived from an EMBL/GenBank/DDBJ whole genome shotgun (WGS) entry which is preliminary data.</text>
</comment>